<dbReference type="InterPro" id="IPR003489">
    <property type="entry name" value="RHF/RaiA"/>
</dbReference>
<dbReference type="InterPro" id="IPR036567">
    <property type="entry name" value="RHF-like"/>
</dbReference>
<dbReference type="GO" id="GO:0005840">
    <property type="term" value="C:ribosome"/>
    <property type="evidence" value="ECO:0007669"/>
    <property type="project" value="UniProtKB-KW"/>
</dbReference>
<organism evidence="1 2">
    <name type="scientific">candidate division CPR2 bacterium GW2011_GWC2_39_10</name>
    <dbReference type="NCBI Taxonomy" id="1618345"/>
    <lineage>
        <taxon>Bacteria</taxon>
        <taxon>Bacteria division CPR2</taxon>
    </lineage>
</organism>
<dbReference type="EMBL" id="LBVV01000002">
    <property type="protein sequence ID" value="KKQ95250.1"/>
    <property type="molecule type" value="Genomic_DNA"/>
</dbReference>
<evidence type="ECO:0000313" key="2">
    <source>
        <dbReference type="Proteomes" id="UP000034207"/>
    </source>
</evidence>
<dbReference type="STRING" id="1618345.UT18_C0002G0027"/>
<comment type="caution">
    <text evidence="1">The sequence shown here is derived from an EMBL/GenBank/DDBJ whole genome shotgun (WGS) entry which is preliminary data.</text>
</comment>
<gene>
    <name evidence="1" type="ORF">UT18_C0002G0027</name>
</gene>
<evidence type="ECO:0000313" key="1">
    <source>
        <dbReference type="EMBL" id="KKQ95250.1"/>
    </source>
</evidence>
<dbReference type="Gene3D" id="3.30.160.100">
    <property type="entry name" value="Ribosome hibernation promotion factor-like"/>
    <property type="match status" value="1"/>
</dbReference>
<dbReference type="SUPFAM" id="SSF69754">
    <property type="entry name" value="Ribosome binding protein Y (YfiA homologue)"/>
    <property type="match status" value="1"/>
</dbReference>
<dbReference type="NCBIfam" id="TIGR00741">
    <property type="entry name" value="yfiA"/>
    <property type="match status" value="1"/>
</dbReference>
<sequence length="116" mass="13318">MNISITGKDFELTDSLENFVKEKANKLSKYDARINRVQVILSVDDGHHRKGSINTAEIIIDRPGKDIIIKESRDEMHSAIDIAMERAKINLERQKKDKISGGKYREIIKGILTRRK</sequence>
<name>A0A0G0M4J9_UNCC2</name>
<accession>A0A0G0M4J9</accession>
<dbReference type="AlphaFoldDB" id="A0A0G0M4J9"/>
<dbReference type="Proteomes" id="UP000034207">
    <property type="component" value="Unassembled WGS sequence"/>
</dbReference>
<dbReference type="Pfam" id="PF02482">
    <property type="entry name" value="Ribosomal_S30AE"/>
    <property type="match status" value="1"/>
</dbReference>
<reference evidence="1 2" key="1">
    <citation type="journal article" date="2015" name="Nature">
        <title>rRNA introns, odd ribosomes, and small enigmatic genomes across a large radiation of phyla.</title>
        <authorList>
            <person name="Brown C.T."/>
            <person name="Hug L.A."/>
            <person name="Thomas B.C."/>
            <person name="Sharon I."/>
            <person name="Castelle C.J."/>
            <person name="Singh A."/>
            <person name="Wilkins M.J."/>
            <person name="Williams K.H."/>
            <person name="Banfield J.F."/>
        </authorList>
    </citation>
    <scope>NUCLEOTIDE SEQUENCE [LARGE SCALE GENOMIC DNA]</scope>
</reference>
<proteinExistence type="predicted"/>
<keyword evidence="1" id="KW-0689">Ribosomal protein</keyword>
<keyword evidence="1" id="KW-0687">Ribonucleoprotein</keyword>
<protein>
    <submittedName>
        <fullName evidence="1">Sigma 54 modulation protein/ribosomal protein S30EA</fullName>
    </submittedName>
</protein>